<dbReference type="InterPro" id="IPR036010">
    <property type="entry name" value="2Fe-2S_ferredoxin-like_sf"/>
</dbReference>
<dbReference type="PANTHER" id="PTHR11908">
    <property type="entry name" value="XANTHINE DEHYDROGENASE"/>
    <property type="match status" value="1"/>
</dbReference>
<dbReference type="SUPFAM" id="SSF47741">
    <property type="entry name" value="CO dehydrogenase ISP C-domain like"/>
    <property type="match status" value="1"/>
</dbReference>
<dbReference type="Gene3D" id="3.10.20.30">
    <property type="match status" value="1"/>
</dbReference>
<comment type="similarity">
    <text evidence="1">Belongs to the xanthine dehydrogenase family.</text>
</comment>
<dbReference type="InterPro" id="IPR036856">
    <property type="entry name" value="Ald_Oxase/Xan_DH_a/b_sf"/>
</dbReference>
<dbReference type="PROSITE" id="PS51085">
    <property type="entry name" value="2FE2S_FER_2"/>
    <property type="match status" value="1"/>
</dbReference>
<dbReference type="CDD" id="cd00207">
    <property type="entry name" value="fer2"/>
    <property type="match status" value="1"/>
</dbReference>
<evidence type="ECO:0000256" key="4">
    <source>
        <dbReference type="ARBA" id="ARBA00023004"/>
    </source>
</evidence>
<evidence type="ECO:0000256" key="1">
    <source>
        <dbReference type="ARBA" id="ARBA00006849"/>
    </source>
</evidence>
<keyword evidence="3" id="KW-0560">Oxidoreductase</keyword>
<keyword evidence="4" id="KW-0408">Iron</keyword>
<dbReference type="InterPro" id="IPR002888">
    <property type="entry name" value="2Fe-2S-bd"/>
</dbReference>
<dbReference type="PROSITE" id="PS00197">
    <property type="entry name" value="2FE2S_FER_1"/>
    <property type="match status" value="1"/>
</dbReference>
<dbReference type="InterPro" id="IPR054705">
    <property type="entry name" value="Mop"/>
</dbReference>
<dbReference type="PANTHER" id="PTHR11908:SF157">
    <property type="entry name" value="XANTHINE DEHYDROGENASE SUBUNIT D-RELATED"/>
    <property type="match status" value="1"/>
</dbReference>
<evidence type="ECO:0000313" key="7">
    <source>
        <dbReference type="Proteomes" id="UP000190135"/>
    </source>
</evidence>
<dbReference type="SMART" id="SM01008">
    <property type="entry name" value="Ald_Xan_dh_C"/>
    <property type="match status" value="1"/>
</dbReference>
<dbReference type="GO" id="GO:0016491">
    <property type="term" value="F:oxidoreductase activity"/>
    <property type="evidence" value="ECO:0007669"/>
    <property type="project" value="UniProtKB-KW"/>
</dbReference>
<dbReference type="Pfam" id="PF00111">
    <property type="entry name" value="Fer2"/>
    <property type="match status" value="1"/>
</dbReference>
<evidence type="ECO:0000256" key="3">
    <source>
        <dbReference type="ARBA" id="ARBA00023002"/>
    </source>
</evidence>
<name>A0A1T4MHX3_9HYPH</name>
<organism evidence="6 7">
    <name type="scientific">Consotaella salsifontis</name>
    <dbReference type="NCBI Taxonomy" id="1365950"/>
    <lineage>
        <taxon>Bacteria</taxon>
        <taxon>Pseudomonadati</taxon>
        <taxon>Pseudomonadota</taxon>
        <taxon>Alphaproteobacteria</taxon>
        <taxon>Hyphomicrobiales</taxon>
        <taxon>Aurantimonadaceae</taxon>
        <taxon>Consotaella</taxon>
    </lineage>
</organism>
<dbReference type="EMBL" id="FUXL01000002">
    <property type="protein sequence ID" value="SJZ66446.1"/>
    <property type="molecule type" value="Genomic_DNA"/>
</dbReference>
<dbReference type="Gene3D" id="3.90.1170.50">
    <property type="entry name" value="Aldehyde oxidase/xanthine dehydrogenase, a/b hammerhead"/>
    <property type="match status" value="1"/>
</dbReference>
<sequence length="922" mass="100009">MKRISLNVNGVERWVVADPKDNLAHVLREQMLLTGCKVCCEDGQCGACTVIVDGKPIRACVTSMEKLAPTARITTIEGIGTPDSLHPLQVAWMAHGSAQCGICTPGFIMSAKTLLDRNQSPTREEVRAWFNRNRNLCRCTGYKPLIDSVMDAAAVMRGEKRIEDLVPRAKDDGSILGTKYIRPSAVAKVTGTWDFGADLALRMPKDTLRLALVQAKVSHALIKGIDTSEAEAMPGVEKVITWNDVKGKNAITGLITFPTNKGDGWDRPILCKDKIFQYGDAIAIVAADTEEHARAAADKVKVELEVLPAYMSGFAALAPDAMEIHPGVPNAYYEQGVVKGEETKPLFEKAAASVDITTYCSRQPHLHLEPDCGEAFVDEDGVLTILSKSIGVHLHHAMICPGLGIPPEKLRLIQNPTGGTFGYKFSPTMEALLGVAALSTGKPVSLVYDQYQNITYTGKRSPANINIKLACDEAGKLTAMETDWWLDHGPYSEFGDLVTLRQAQFTGAGYHLENIRGRGRTVATNHAWGSAFRAYGSPQSFLASEIAIDMLAEKMGEDPFEFRYKNLYNESSTTPTGQKPEVLVLPQLFDMIRPKYEEAKKRCEEFNAANSEKKRGVGVALGIYGCGLDGPDSSEARIEITPTGFTVYSGWEDHGQGADLSALTMAHEILRKTGVKPEQVKVVLADTKGPNGGPAGGSRSNVFCGNAIRVSAEMMVNAMRKEDGTYRTYEEMKAENIPLAYDGKWVAAACTDCSAETAQGNPFPIYMYEVFVPEVEVDLETGNTKVVKFTTSVDVGTIINKATVDGQIYGGLAQGIGLALTEDFEDLEVHNTLRDCGIPYPKDVPDDIEILYLETPRPLGPYGAAGVGEAPLTAPHPAILNAVYNACGVRVFRVPALPEVIKMGLEANAGRTAEGARQLEHQ</sequence>
<evidence type="ECO:0000259" key="5">
    <source>
        <dbReference type="PROSITE" id="PS51085"/>
    </source>
</evidence>
<dbReference type="STRING" id="1365950.SAMN05428963_102126"/>
<dbReference type="InterPro" id="IPR006058">
    <property type="entry name" value="2Fe2S_fd_BS"/>
</dbReference>
<protein>
    <submittedName>
        <fullName evidence="6">Aldehyde dehydrogenase, molybdenum-binding subunit apoprotein</fullName>
    </submittedName>
</protein>
<dbReference type="Pfam" id="PF01315">
    <property type="entry name" value="Ald_Xan_dh_C"/>
    <property type="match status" value="1"/>
</dbReference>
<dbReference type="OrthoDB" id="9758509at2"/>
<dbReference type="NCBIfam" id="NF045668">
    <property type="entry name" value="pterin_aldehy"/>
    <property type="match status" value="1"/>
</dbReference>
<dbReference type="InterPro" id="IPR008274">
    <property type="entry name" value="AldOxase/xan_DH_MoCoBD1"/>
</dbReference>
<dbReference type="InterPro" id="IPR037165">
    <property type="entry name" value="AldOxase/xan_DH_Mopterin-bd_sf"/>
</dbReference>
<dbReference type="InterPro" id="IPR046867">
    <property type="entry name" value="AldOxase/xan_DH_MoCoBD2"/>
</dbReference>
<evidence type="ECO:0000313" key="6">
    <source>
        <dbReference type="EMBL" id="SJZ66446.1"/>
    </source>
</evidence>
<keyword evidence="2" id="KW-0479">Metal-binding</keyword>
<dbReference type="InterPro" id="IPR012675">
    <property type="entry name" value="Beta-grasp_dom_sf"/>
</dbReference>
<dbReference type="InterPro" id="IPR016208">
    <property type="entry name" value="Ald_Oxase/xanthine_DH-like"/>
</dbReference>
<dbReference type="Gene3D" id="3.30.365.10">
    <property type="entry name" value="Aldehyde oxidase/xanthine dehydrogenase, molybdopterin binding domain"/>
    <property type="match status" value="4"/>
</dbReference>
<proteinExistence type="inferred from homology"/>
<dbReference type="SUPFAM" id="SSF56003">
    <property type="entry name" value="Molybdenum cofactor-binding domain"/>
    <property type="match status" value="1"/>
</dbReference>
<dbReference type="Pfam" id="PF01799">
    <property type="entry name" value="Fer2_2"/>
    <property type="match status" value="1"/>
</dbReference>
<dbReference type="SUPFAM" id="SSF54292">
    <property type="entry name" value="2Fe-2S ferredoxin-like"/>
    <property type="match status" value="1"/>
</dbReference>
<accession>A0A1T4MHX3</accession>
<dbReference type="SUPFAM" id="SSF54665">
    <property type="entry name" value="CO dehydrogenase molybdoprotein N-domain-like"/>
    <property type="match status" value="1"/>
</dbReference>
<dbReference type="Gene3D" id="1.10.150.120">
    <property type="entry name" value="[2Fe-2S]-binding domain"/>
    <property type="match status" value="1"/>
</dbReference>
<feature type="domain" description="2Fe-2S ferredoxin-type" evidence="5">
    <location>
        <begin position="2"/>
        <end position="79"/>
    </location>
</feature>
<dbReference type="Proteomes" id="UP000190135">
    <property type="component" value="Unassembled WGS sequence"/>
</dbReference>
<dbReference type="GO" id="GO:0005506">
    <property type="term" value="F:iron ion binding"/>
    <property type="evidence" value="ECO:0007669"/>
    <property type="project" value="InterPro"/>
</dbReference>
<dbReference type="Pfam" id="PF20256">
    <property type="entry name" value="MoCoBD_2"/>
    <property type="match status" value="1"/>
</dbReference>
<keyword evidence="7" id="KW-1185">Reference proteome</keyword>
<dbReference type="InterPro" id="IPR001041">
    <property type="entry name" value="2Fe-2S_ferredoxin-type"/>
</dbReference>
<reference evidence="7" key="1">
    <citation type="submission" date="2017-02" db="EMBL/GenBank/DDBJ databases">
        <authorList>
            <person name="Varghese N."/>
            <person name="Submissions S."/>
        </authorList>
    </citation>
    <scope>NUCLEOTIDE SEQUENCE [LARGE SCALE GENOMIC DNA]</scope>
    <source>
        <strain evidence="7">USBA 369</strain>
    </source>
</reference>
<dbReference type="InterPro" id="IPR000674">
    <property type="entry name" value="Ald_Oxase/Xan_DH_a/b"/>
</dbReference>
<dbReference type="GO" id="GO:0051537">
    <property type="term" value="F:2 iron, 2 sulfur cluster binding"/>
    <property type="evidence" value="ECO:0007669"/>
    <property type="project" value="InterPro"/>
</dbReference>
<dbReference type="AlphaFoldDB" id="A0A1T4MHX3"/>
<gene>
    <name evidence="6" type="ORF">SAMN05428963_102126</name>
</gene>
<evidence type="ECO:0000256" key="2">
    <source>
        <dbReference type="ARBA" id="ARBA00022723"/>
    </source>
</evidence>
<dbReference type="InterPro" id="IPR036884">
    <property type="entry name" value="2Fe-2S-bd_dom_sf"/>
</dbReference>
<dbReference type="Pfam" id="PF02738">
    <property type="entry name" value="MoCoBD_1"/>
    <property type="match status" value="1"/>
</dbReference>
<dbReference type="RefSeq" id="WP_078706830.1">
    <property type="nucleotide sequence ID" value="NZ_FUXL01000002.1"/>
</dbReference>